<keyword evidence="8" id="KW-1185">Reference proteome</keyword>
<evidence type="ECO:0000313" key="8">
    <source>
        <dbReference type="Proteomes" id="UP000095282"/>
    </source>
</evidence>
<evidence type="ECO:0000256" key="1">
    <source>
        <dbReference type="ARBA" id="ARBA00004123"/>
    </source>
</evidence>
<keyword evidence="3" id="KW-0863">Zinc-finger</keyword>
<dbReference type="PANTHER" id="PTHR46297:SF1">
    <property type="entry name" value="ZINC FINGER CCCH-TYPE WITH G PATCH DOMAIN-CONTAINING PROTEIN"/>
    <property type="match status" value="1"/>
</dbReference>
<accession>A0A1I7SY02</accession>
<dbReference type="PROSITE" id="PS50174">
    <property type="entry name" value="G_PATCH"/>
    <property type="match status" value="1"/>
</dbReference>
<keyword evidence="4" id="KW-0862">Zinc</keyword>
<proteinExistence type="predicted"/>
<dbReference type="PANTHER" id="PTHR46297">
    <property type="entry name" value="ZINC FINGER CCCH-TYPE WITH G PATCH DOMAIN-CONTAINING PROTEIN"/>
    <property type="match status" value="1"/>
</dbReference>
<evidence type="ECO:0000256" key="3">
    <source>
        <dbReference type="ARBA" id="ARBA00022771"/>
    </source>
</evidence>
<dbReference type="GO" id="GO:0001227">
    <property type="term" value="F:DNA-binding transcription repressor activity, RNA polymerase II-specific"/>
    <property type="evidence" value="ECO:0007669"/>
    <property type="project" value="TreeGrafter"/>
</dbReference>
<dbReference type="Proteomes" id="UP000095282">
    <property type="component" value="Unplaced"/>
</dbReference>
<evidence type="ECO:0000256" key="2">
    <source>
        <dbReference type="ARBA" id="ARBA00022723"/>
    </source>
</evidence>
<feature type="domain" description="G-patch" evidence="7">
    <location>
        <begin position="1"/>
        <end position="36"/>
    </location>
</feature>
<dbReference type="STRING" id="1561998.A0A1I7SY02"/>
<comment type="subcellular location">
    <subcellularLocation>
        <location evidence="1">Nucleus</location>
    </subcellularLocation>
</comment>
<evidence type="ECO:0000256" key="5">
    <source>
        <dbReference type="ARBA" id="ARBA00023125"/>
    </source>
</evidence>
<dbReference type="GO" id="GO:0000978">
    <property type="term" value="F:RNA polymerase II cis-regulatory region sequence-specific DNA binding"/>
    <property type="evidence" value="ECO:0007669"/>
    <property type="project" value="TreeGrafter"/>
</dbReference>
<protein>
    <submittedName>
        <fullName evidence="9">G-patch domain-containing protein</fullName>
    </submittedName>
</protein>
<evidence type="ECO:0000256" key="6">
    <source>
        <dbReference type="ARBA" id="ARBA00023242"/>
    </source>
</evidence>
<dbReference type="AlphaFoldDB" id="A0A1I7SY02"/>
<evidence type="ECO:0000256" key="4">
    <source>
        <dbReference type="ARBA" id="ARBA00022833"/>
    </source>
</evidence>
<name>A0A1I7SY02_9PELO</name>
<keyword evidence="2" id="KW-0479">Metal-binding</keyword>
<dbReference type="InterPro" id="IPR000467">
    <property type="entry name" value="G_patch_dom"/>
</dbReference>
<organism evidence="8 9">
    <name type="scientific">Caenorhabditis tropicalis</name>
    <dbReference type="NCBI Taxonomy" id="1561998"/>
    <lineage>
        <taxon>Eukaryota</taxon>
        <taxon>Metazoa</taxon>
        <taxon>Ecdysozoa</taxon>
        <taxon>Nematoda</taxon>
        <taxon>Chromadorea</taxon>
        <taxon>Rhabditida</taxon>
        <taxon>Rhabditina</taxon>
        <taxon>Rhabditomorpha</taxon>
        <taxon>Rhabditoidea</taxon>
        <taxon>Rhabditidae</taxon>
        <taxon>Peloderinae</taxon>
        <taxon>Caenorhabditis</taxon>
    </lineage>
</organism>
<reference evidence="9" key="1">
    <citation type="submission" date="2016-11" db="UniProtKB">
        <authorList>
            <consortium name="WormBaseParasite"/>
        </authorList>
    </citation>
    <scope>IDENTIFICATION</scope>
</reference>
<dbReference type="eggNOG" id="KOG2185">
    <property type="taxonomic scope" value="Eukaryota"/>
</dbReference>
<dbReference type="WBParaSite" id="Csp11.Scaffold23.g119.t1">
    <property type="protein sequence ID" value="Csp11.Scaffold23.g119.t1"/>
    <property type="gene ID" value="Csp11.Scaffold23.g119"/>
</dbReference>
<keyword evidence="6" id="KW-0539">Nucleus</keyword>
<dbReference type="GO" id="GO:0005634">
    <property type="term" value="C:nucleus"/>
    <property type="evidence" value="ECO:0007669"/>
    <property type="project" value="UniProtKB-SubCell"/>
</dbReference>
<evidence type="ECO:0000313" key="9">
    <source>
        <dbReference type="WBParaSite" id="Csp11.Scaffold23.g119.t1"/>
    </source>
</evidence>
<keyword evidence="5" id="KW-0238">DNA-binding</keyword>
<dbReference type="Pfam" id="PF01585">
    <property type="entry name" value="G-patch"/>
    <property type="match status" value="1"/>
</dbReference>
<sequence length="172" mass="19912">MGYKVGEGLGKRNDGIVHAIQARICAKNASLDEVMIRKRKVIDGNEKPKKVRKLNTTDDSERDIFAFINRKLEKKAERTYDDIRKEKIEMAGYSSKTLGAKNIDLESELKQLVMKKRKLKDGIDRNRNDKNTVIKMKCSLKEIDEQIASVNRKLNRIQNEVSSRNSKRKDEF</sequence>
<evidence type="ECO:0000259" key="7">
    <source>
        <dbReference type="PROSITE" id="PS50174"/>
    </source>
</evidence>
<dbReference type="GO" id="GO:0008270">
    <property type="term" value="F:zinc ion binding"/>
    <property type="evidence" value="ECO:0007669"/>
    <property type="project" value="UniProtKB-KW"/>
</dbReference>